<accession>A0ABQ6ZH07</accession>
<organism evidence="1 2">
    <name type="scientific">Pseudoxanthomonas japonensis</name>
    <dbReference type="NCBI Taxonomy" id="69284"/>
    <lineage>
        <taxon>Bacteria</taxon>
        <taxon>Pseudomonadati</taxon>
        <taxon>Pseudomonadota</taxon>
        <taxon>Gammaproteobacteria</taxon>
        <taxon>Lysobacterales</taxon>
        <taxon>Lysobacteraceae</taxon>
        <taxon>Pseudoxanthomonas</taxon>
    </lineage>
</organism>
<dbReference type="RefSeq" id="WP_162337867.1">
    <property type="nucleotide sequence ID" value="NZ_JBHSRQ010000011.1"/>
</dbReference>
<evidence type="ECO:0000313" key="2">
    <source>
        <dbReference type="Proteomes" id="UP000781710"/>
    </source>
</evidence>
<sequence>MTDVVPLARAQMPTPSAFMRGRRPTLYSDSLVESRAPLSRPEFEYRLQTITARSEEAQFQRFIHALLEVEVCPNLVPQTGPTGGGDSKVDAETYAVADAIAERWWSGTAREAASEQWAFAISAMADWRKKARQDVDNVLASGRTYQRIHYITNQFVRDKDRAKLENELTRRAGNIPVRIFDRTWIVQAVFDHQQWAIAERELSLPAAQATSAGVLGPLDADRARELVQVEAELADPARFANSPMQLAHAWLTSALLARGLGRAREELDQRFDRAIDAASRARNARGQRRMLYQKVWTAFWWFDDYAAVIGGFDMIEALLDEQANAWDLAQLTNLYSLLHSAEFHGWLPAGAADLQARRQRLTQRLEPLAKRRSHPTDAAMARTHLLHLGFLGDPHDPQRQAEIVKGFQTLLREVERLPDYPVESLCETISLFTQLPFTVEGIDAIADRAGELVGQRLGAHAQARQLLDRATHKVEKKAPEEALRLLGRAIGLLQRQHSRELYLEGAWIASQAYCEVGLFWAARAHLLLGLSRSLRSVIEDAEISFDSLNFALRLAWVELAAGRLPLLLEALAYADVMASALNLSDHAKTAYFDERQAIEARLAWAIAQATPLHARAISIAPPILADRQLDLAEQVTLALLGHPQQALQDMTDGTDLAAIQAMDWHADVGRIEWEAGLAQTLRTRIVGCEVIAEGVTTYEAHALVMAIFAALEGFAATAFADRLAPSNDRLLVTVDDSQHSRSLSVSLDEDECGDPVLRLGFARGTLSSYASTKQFQKKAVEAVAYIIAHVCTPVGRTDMKRMFSQDAVHERAFNLLQAVALDDSSLRSPGLAALCPTDCAPVELLDGGRFKAAADAVSEKGMWEAPMQTDAPPAYLLQFNHRQTRMLGVINSPLWDRAGWRGVGFTFWPDGVPGMELMFSKADEATKILRGWHRRIGTLEPDQVLRLAILTDVDRHHRHHYRVGIAPAAVGGTGEATKTLMIAMRSKTLTPQDTMNLDVFLTAFAKHGRFRLGVAAAPQDPSIPFMPLELKPIELTKIERKAAWQIEAGEVLYGMMLCDDDMPYIPEHVAVPDELPVMQMIGARQQRKHRR</sequence>
<dbReference type="Proteomes" id="UP000781710">
    <property type="component" value="Unassembled WGS sequence"/>
</dbReference>
<reference evidence="1 2" key="1">
    <citation type="submission" date="2017-10" db="EMBL/GenBank/DDBJ databases">
        <title>Whole genome sequencing of members of genus Pseudoxanthomonas.</title>
        <authorList>
            <person name="Kumar S."/>
            <person name="Bansal K."/>
            <person name="Kaur A."/>
            <person name="Patil P."/>
            <person name="Sharma S."/>
            <person name="Patil P.B."/>
        </authorList>
    </citation>
    <scope>NUCLEOTIDE SEQUENCE [LARGE SCALE GENOMIC DNA]</scope>
    <source>
        <strain evidence="1 2">DSM 17109</strain>
    </source>
</reference>
<evidence type="ECO:0008006" key="3">
    <source>
        <dbReference type="Google" id="ProtNLM"/>
    </source>
</evidence>
<keyword evidence="2" id="KW-1185">Reference proteome</keyword>
<dbReference type="EMBL" id="PDWW01000013">
    <property type="protein sequence ID" value="KAF1725008.1"/>
    <property type="molecule type" value="Genomic_DNA"/>
</dbReference>
<proteinExistence type="predicted"/>
<name>A0ABQ6ZH07_9GAMM</name>
<comment type="caution">
    <text evidence="1">The sequence shown here is derived from an EMBL/GenBank/DDBJ whole genome shotgun (WGS) entry which is preliminary data.</text>
</comment>
<protein>
    <recommendedName>
        <fullName evidence="3">Tetratricopeptide repeat-containing protein</fullName>
    </recommendedName>
</protein>
<gene>
    <name evidence="1" type="ORF">CSC78_10715</name>
</gene>
<evidence type="ECO:0000313" key="1">
    <source>
        <dbReference type="EMBL" id="KAF1725008.1"/>
    </source>
</evidence>